<name>A0A0R1MBY0_9LACO</name>
<keyword evidence="9" id="KW-1185">Reference proteome</keyword>
<keyword evidence="7" id="KW-0812">Transmembrane</keyword>
<evidence type="ECO:0000256" key="5">
    <source>
        <dbReference type="ARBA" id="ARBA00023139"/>
    </source>
</evidence>
<dbReference type="InterPro" id="IPR004872">
    <property type="entry name" value="Lipoprotein_NlpA"/>
</dbReference>
<dbReference type="PANTHER" id="PTHR30429:SF0">
    <property type="entry name" value="METHIONINE-BINDING LIPOPROTEIN METQ"/>
    <property type="match status" value="1"/>
</dbReference>
<evidence type="ECO:0000256" key="1">
    <source>
        <dbReference type="ARBA" id="ARBA00004635"/>
    </source>
</evidence>
<evidence type="ECO:0000256" key="4">
    <source>
        <dbReference type="ARBA" id="ARBA00023136"/>
    </source>
</evidence>
<feature type="transmembrane region" description="Helical" evidence="7">
    <location>
        <begin position="12"/>
        <end position="30"/>
    </location>
</feature>
<dbReference type="EMBL" id="AZEH01000020">
    <property type="protein sequence ID" value="KRL05789.1"/>
    <property type="molecule type" value="Genomic_DNA"/>
</dbReference>
<protein>
    <recommendedName>
        <fullName evidence="10">Metal ABC transporter substrate-binding protein</fullName>
    </recommendedName>
</protein>
<dbReference type="Pfam" id="PF03180">
    <property type="entry name" value="Lipoprotein_9"/>
    <property type="match status" value="1"/>
</dbReference>
<proteinExistence type="inferred from homology"/>
<dbReference type="PANTHER" id="PTHR30429">
    <property type="entry name" value="D-METHIONINE-BINDING LIPOPROTEIN METQ"/>
    <property type="match status" value="1"/>
</dbReference>
<evidence type="ECO:0000256" key="2">
    <source>
        <dbReference type="ARBA" id="ARBA00008973"/>
    </source>
</evidence>
<evidence type="ECO:0000256" key="3">
    <source>
        <dbReference type="ARBA" id="ARBA00022729"/>
    </source>
</evidence>
<dbReference type="PATRIC" id="fig|1423777.3.peg.564"/>
<keyword evidence="7" id="KW-1133">Transmembrane helix</keyword>
<accession>A0A0R1MBY0</accession>
<dbReference type="AlphaFoldDB" id="A0A0R1MBY0"/>
<comment type="similarity">
    <text evidence="2">Belongs to the NlpA lipoprotein family.</text>
</comment>
<evidence type="ECO:0008006" key="10">
    <source>
        <dbReference type="Google" id="ProtNLM"/>
    </source>
</evidence>
<keyword evidence="3" id="KW-0732">Signal</keyword>
<evidence type="ECO:0000313" key="8">
    <source>
        <dbReference type="EMBL" id="KRL05789.1"/>
    </source>
</evidence>
<comment type="caution">
    <text evidence="8">The sequence shown here is derived from an EMBL/GenBank/DDBJ whole genome shotgun (WGS) entry which is preliminary data.</text>
</comment>
<reference evidence="8 9" key="1">
    <citation type="journal article" date="2015" name="Genome Announc.">
        <title>Expanding the biotechnology potential of lactobacilli through comparative genomics of 213 strains and associated genera.</title>
        <authorList>
            <person name="Sun Z."/>
            <person name="Harris H.M."/>
            <person name="McCann A."/>
            <person name="Guo C."/>
            <person name="Argimon S."/>
            <person name="Zhang W."/>
            <person name="Yang X."/>
            <person name="Jeffery I.B."/>
            <person name="Cooney J.C."/>
            <person name="Kagawa T.F."/>
            <person name="Liu W."/>
            <person name="Song Y."/>
            <person name="Salvetti E."/>
            <person name="Wrobel A."/>
            <person name="Rasinkangas P."/>
            <person name="Parkhill J."/>
            <person name="Rea M.C."/>
            <person name="O'Sullivan O."/>
            <person name="Ritari J."/>
            <person name="Douillard F.P."/>
            <person name="Paul Ross R."/>
            <person name="Yang R."/>
            <person name="Briner A.E."/>
            <person name="Felis G.E."/>
            <person name="de Vos W.M."/>
            <person name="Barrangou R."/>
            <person name="Klaenhammer T.R."/>
            <person name="Caufield P.W."/>
            <person name="Cui Y."/>
            <person name="Zhang H."/>
            <person name="O'Toole P.W."/>
        </authorList>
    </citation>
    <scope>NUCLEOTIDE SEQUENCE [LARGE SCALE GENOMIC DNA]</scope>
    <source>
        <strain evidence="8 9">DSM 19972</strain>
    </source>
</reference>
<dbReference type="STRING" id="1423777.FD46_GL000545"/>
<sequence length="282" mass="31610">MKKLLKKPSFKLFAALIVILLIVLLAFFTFRNKKAATSNEKQTIQLGSSPGPYSELFLKGIKPILEKEGYKVTNKSFNNLLNADIALSEGQVDLSVDQHTAYMKNFNSEKNANLVALTPIPTVPTGIYPANKKSLKEVATGDRIAIPNDPANTARAYNLLVKAGWITLKKGTDLIKATKKDIATNKYNLKIIEIDSSTIPRSRQDFEYVILPGSVAYSAKISTNKILLPETLRAEYWLVAVTNRKNANSKWAKAVKKAYQSQEFKDYVKKHNNDNYWVVPKK</sequence>
<keyword evidence="5" id="KW-0564">Palmitate</keyword>
<dbReference type="SUPFAM" id="SSF53850">
    <property type="entry name" value="Periplasmic binding protein-like II"/>
    <property type="match status" value="1"/>
</dbReference>
<organism evidence="8 9">
    <name type="scientific">Liquorilactobacillus oeni DSM 19972</name>
    <dbReference type="NCBI Taxonomy" id="1423777"/>
    <lineage>
        <taxon>Bacteria</taxon>
        <taxon>Bacillati</taxon>
        <taxon>Bacillota</taxon>
        <taxon>Bacilli</taxon>
        <taxon>Lactobacillales</taxon>
        <taxon>Lactobacillaceae</taxon>
        <taxon>Liquorilactobacillus</taxon>
    </lineage>
</organism>
<keyword evidence="4 7" id="KW-0472">Membrane</keyword>
<gene>
    <name evidence="8" type="ORF">FD46_GL000545</name>
</gene>
<evidence type="ECO:0000313" key="9">
    <source>
        <dbReference type="Proteomes" id="UP000051686"/>
    </source>
</evidence>
<comment type="subcellular location">
    <subcellularLocation>
        <location evidence="1">Membrane</location>
        <topology evidence="1">Lipid-anchor</topology>
    </subcellularLocation>
</comment>
<dbReference type="Gene3D" id="3.40.190.10">
    <property type="entry name" value="Periplasmic binding protein-like II"/>
    <property type="match status" value="2"/>
</dbReference>
<evidence type="ECO:0000256" key="7">
    <source>
        <dbReference type="SAM" id="Phobius"/>
    </source>
</evidence>
<dbReference type="GO" id="GO:0016020">
    <property type="term" value="C:membrane"/>
    <property type="evidence" value="ECO:0007669"/>
    <property type="project" value="UniProtKB-SubCell"/>
</dbReference>
<dbReference type="Proteomes" id="UP000051686">
    <property type="component" value="Unassembled WGS sequence"/>
</dbReference>
<evidence type="ECO:0000256" key="6">
    <source>
        <dbReference type="ARBA" id="ARBA00023288"/>
    </source>
</evidence>
<keyword evidence="6" id="KW-0449">Lipoprotein</keyword>